<accession>A0A2S9J7K9</accession>
<evidence type="ECO:0008006" key="4">
    <source>
        <dbReference type="Google" id="ProtNLM"/>
    </source>
</evidence>
<evidence type="ECO:0000256" key="1">
    <source>
        <dbReference type="SAM" id="Phobius"/>
    </source>
</evidence>
<dbReference type="Proteomes" id="UP000239711">
    <property type="component" value="Unassembled WGS sequence"/>
</dbReference>
<keyword evidence="1" id="KW-1133">Transmembrane helix</keyword>
<feature type="transmembrane region" description="Helical" evidence="1">
    <location>
        <begin position="62"/>
        <end position="81"/>
    </location>
</feature>
<dbReference type="EMBL" id="PVBQ01000002">
    <property type="protein sequence ID" value="PRD48775.1"/>
    <property type="molecule type" value="Genomic_DNA"/>
</dbReference>
<dbReference type="OrthoDB" id="711457at2"/>
<proteinExistence type="predicted"/>
<keyword evidence="1" id="KW-0472">Membrane</keyword>
<gene>
    <name evidence="2" type="ORF">C5745_02200</name>
</gene>
<feature type="transmembrane region" description="Helical" evidence="1">
    <location>
        <begin position="6"/>
        <end position="26"/>
    </location>
</feature>
<evidence type="ECO:0000313" key="2">
    <source>
        <dbReference type="EMBL" id="PRD48775.1"/>
    </source>
</evidence>
<feature type="transmembrane region" description="Helical" evidence="1">
    <location>
        <begin position="38"/>
        <end position="56"/>
    </location>
</feature>
<dbReference type="AlphaFoldDB" id="A0A2S9J7K9"/>
<organism evidence="2 3">
    <name type="scientific">Sphingobacterium haloxyli</name>
    <dbReference type="NCBI Taxonomy" id="2100533"/>
    <lineage>
        <taxon>Bacteria</taxon>
        <taxon>Pseudomonadati</taxon>
        <taxon>Bacteroidota</taxon>
        <taxon>Sphingobacteriia</taxon>
        <taxon>Sphingobacteriales</taxon>
        <taxon>Sphingobacteriaceae</taxon>
        <taxon>Sphingobacterium</taxon>
    </lineage>
</organism>
<sequence>MKNSFVLGIAFGVIFPLLAYLVATFTTIQTSLFVHKPIALYVIAATANLIGVRYLYRYEKDATANGVVFVTFLAMIVLIVVQRELVFSYSR</sequence>
<keyword evidence="3" id="KW-1185">Reference proteome</keyword>
<dbReference type="RefSeq" id="WP_105715343.1">
    <property type="nucleotide sequence ID" value="NZ_PVBQ01000002.1"/>
</dbReference>
<protein>
    <recommendedName>
        <fullName evidence="4">Stationary phase survival protein SurE</fullName>
    </recommendedName>
</protein>
<keyword evidence="1" id="KW-0812">Transmembrane</keyword>
<name>A0A2S9J7K9_9SPHI</name>
<comment type="caution">
    <text evidence="2">The sequence shown here is derived from an EMBL/GenBank/DDBJ whole genome shotgun (WGS) entry which is preliminary data.</text>
</comment>
<reference evidence="2 3" key="1">
    <citation type="submission" date="2018-02" db="EMBL/GenBank/DDBJ databases">
        <title>The draft genome of Sphingobacterium sp. 5JN-11.</title>
        <authorList>
            <person name="Liu L."/>
            <person name="Li L."/>
            <person name="Liang L."/>
            <person name="Zhang X."/>
            <person name="Wang T."/>
        </authorList>
    </citation>
    <scope>NUCLEOTIDE SEQUENCE [LARGE SCALE GENOMIC DNA]</scope>
    <source>
        <strain evidence="2 3">5JN-11</strain>
    </source>
</reference>
<evidence type="ECO:0000313" key="3">
    <source>
        <dbReference type="Proteomes" id="UP000239711"/>
    </source>
</evidence>